<dbReference type="PANTHER" id="PTHR42989:SF1">
    <property type="entry name" value="FORMATE HYDROGENLYASE SUBUNIT 7-RELATED"/>
    <property type="match status" value="1"/>
</dbReference>
<evidence type="ECO:0000256" key="4">
    <source>
        <dbReference type="ARBA" id="ARBA00022723"/>
    </source>
</evidence>
<dbReference type="AlphaFoldDB" id="A0A8T7LZZ4"/>
<comment type="cofactor">
    <cofactor evidence="1">
        <name>[4Fe-4S] cluster</name>
        <dbReference type="ChEBI" id="CHEBI:49883"/>
    </cofactor>
</comment>
<proteinExistence type="inferred from homology"/>
<keyword evidence="6" id="KW-0411">Iron-sulfur</keyword>
<keyword evidence="11" id="KW-1185">Reference proteome</keyword>
<dbReference type="EMBL" id="CP128399">
    <property type="protein sequence ID" value="WJW67058.1"/>
    <property type="molecule type" value="Genomic_DNA"/>
</dbReference>
<evidence type="ECO:0000256" key="3">
    <source>
        <dbReference type="ARBA" id="ARBA00022485"/>
    </source>
</evidence>
<dbReference type="EMBL" id="JACATZ010000001">
    <property type="protein sequence ID" value="NWJ45179.1"/>
    <property type="molecule type" value="Genomic_DNA"/>
</dbReference>
<evidence type="ECO:0000313" key="8">
    <source>
        <dbReference type="EMBL" id="NWJ45179.1"/>
    </source>
</evidence>
<dbReference type="GO" id="GO:0051539">
    <property type="term" value="F:4 iron, 4 sulfur cluster binding"/>
    <property type="evidence" value="ECO:0007669"/>
    <property type="project" value="UniProtKB-KW"/>
</dbReference>
<dbReference type="InterPro" id="IPR006137">
    <property type="entry name" value="NADH_UbQ_OxRdtase-like_20kDa"/>
</dbReference>
<dbReference type="PANTHER" id="PTHR42989">
    <property type="entry name" value="HYDROGENASE-4 COMPONENT I"/>
    <property type="match status" value="1"/>
</dbReference>
<comment type="similarity">
    <text evidence="2">Belongs to the complex I 20 kDa subunit family.</text>
</comment>
<dbReference type="SUPFAM" id="SSF56770">
    <property type="entry name" value="HydA/Nqo6-like"/>
    <property type="match status" value="1"/>
</dbReference>
<gene>
    <name evidence="8" type="ORF">HXX08_04790</name>
    <name evidence="9" type="ORF">OZ401_000306</name>
</gene>
<dbReference type="Gene3D" id="3.40.50.12280">
    <property type="match status" value="1"/>
</dbReference>
<dbReference type="Proteomes" id="UP000521676">
    <property type="component" value="Unassembled WGS sequence"/>
</dbReference>
<reference evidence="8 10" key="1">
    <citation type="submission" date="2020-06" db="EMBL/GenBank/DDBJ databases">
        <title>Anoxygenic phototrophic Chloroflexota member uses a Type I reaction center.</title>
        <authorList>
            <person name="Tsuji J.M."/>
            <person name="Shaw N.A."/>
            <person name="Nagashima S."/>
            <person name="Venkiteswaran J."/>
            <person name="Schiff S.L."/>
            <person name="Hanada S."/>
            <person name="Tank M."/>
            <person name="Neufeld J.D."/>
        </authorList>
    </citation>
    <scope>NUCLEOTIDE SEQUENCE [LARGE SCALE GENOMIC DNA]</scope>
    <source>
        <strain evidence="8">L227-S17</strain>
    </source>
</reference>
<reference evidence="9" key="2">
    <citation type="journal article" date="2024" name="Nature">
        <title>Anoxygenic phototroph of the Chloroflexota uses a type I reaction centre.</title>
        <authorList>
            <person name="Tsuji J.M."/>
            <person name="Shaw N.A."/>
            <person name="Nagashima S."/>
            <person name="Venkiteswaran J.J."/>
            <person name="Schiff S.L."/>
            <person name="Watanabe T."/>
            <person name="Fukui M."/>
            <person name="Hanada S."/>
            <person name="Tank M."/>
            <person name="Neufeld J.D."/>
        </authorList>
    </citation>
    <scope>NUCLEOTIDE SEQUENCE</scope>
    <source>
        <strain evidence="9">L227-S17</strain>
    </source>
</reference>
<sequence>MKKNRLSVAVFPLNIGGSNATQLEFESIFVPPYNAGHFGIYLTSSPKQCDLLVITGIGTVKAAEHAMRLVESLSPDVKLLVLGSDTISGAPFASCYGVAGPIQLSESVKETDLKLSVGRKIDAYLAGSPPDPQSILNAILELYQAK</sequence>
<evidence type="ECO:0000313" key="9">
    <source>
        <dbReference type="EMBL" id="WJW67058.1"/>
    </source>
</evidence>
<evidence type="ECO:0000256" key="2">
    <source>
        <dbReference type="ARBA" id="ARBA00009173"/>
    </source>
</evidence>
<evidence type="ECO:0000256" key="6">
    <source>
        <dbReference type="ARBA" id="ARBA00023014"/>
    </source>
</evidence>
<dbReference type="Pfam" id="PF01058">
    <property type="entry name" value="Oxidored_q6"/>
    <property type="match status" value="1"/>
</dbReference>
<name>A0A8T7LZZ4_9CHLR</name>
<keyword evidence="4" id="KW-0479">Metal-binding</keyword>
<dbReference type="RefSeq" id="WP_341468953.1">
    <property type="nucleotide sequence ID" value="NZ_CP128399.1"/>
</dbReference>
<evidence type="ECO:0000259" key="7">
    <source>
        <dbReference type="Pfam" id="PF01058"/>
    </source>
</evidence>
<feature type="domain" description="NADH:ubiquinone oxidoreductase-like 20kDa subunit" evidence="7">
    <location>
        <begin position="36"/>
        <end position="142"/>
    </location>
</feature>
<keyword evidence="3" id="KW-0004">4Fe-4S</keyword>
<dbReference type="GO" id="GO:0046872">
    <property type="term" value="F:metal ion binding"/>
    <property type="evidence" value="ECO:0007669"/>
    <property type="project" value="UniProtKB-KW"/>
</dbReference>
<evidence type="ECO:0000313" key="11">
    <source>
        <dbReference type="Proteomes" id="UP001431572"/>
    </source>
</evidence>
<evidence type="ECO:0000256" key="1">
    <source>
        <dbReference type="ARBA" id="ARBA00001966"/>
    </source>
</evidence>
<evidence type="ECO:0000313" key="10">
    <source>
        <dbReference type="Proteomes" id="UP000521676"/>
    </source>
</evidence>
<organism evidence="8 10">
    <name type="scientific">Candidatus Chlorohelix allophototropha</name>
    <dbReference type="NCBI Taxonomy" id="3003348"/>
    <lineage>
        <taxon>Bacteria</taxon>
        <taxon>Bacillati</taxon>
        <taxon>Chloroflexota</taxon>
        <taxon>Chloroflexia</taxon>
        <taxon>Candidatus Chloroheliales</taxon>
        <taxon>Candidatus Chloroheliaceae</taxon>
        <taxon>Candidatus Chlorohelix</taxon>
    </lineage>
</organism>
<keyword evidence="5" id="KW-0408">Iron</keyword>
<evidence type="ECO:0000256" key="5">
    <source>
        <dbReference type="ARBA" id="ARBA00023004"/>
    </source>
</evidence>
<accession>A0A8T7LZZ4</accession>
<dbReference type="InterPro" id="IPR052375">
    <property type="entry name" value="Complex_I_20kDa-like"/>
</dbReference>
<dbReference type="Proteomes" id="UP001431572">
    <property type="component" value="Chromosome 1"/>
</dbReference>
<protein>
    <recommendedName>
        <fullName evidence="7">NADH:ubiquinone oxidoreductase-like 20kDa subunit domain-containing protein</fullName>
    </recommendedName>
</protein>